<reference evidence="1 2" key="1">
    <citation type="submission" date="2018-12" db="EMBL/GenBank/DDBJ databases">
        <title>The whole draft genome of Aquabacterium sp. SJQ9.</title>
        <authorList>
            <person name="Sun L."/>
            <person name="Gao X."/>
            <person name="Chen W."/>
            <person name="Huang K."/>
        </authorList>
    </citation>
    <scope>NUCLEOTIDE SEQUENCE [LARGE SCALE GENOMIC DNA]</scope>
    <source>
        <strain evidence="1 2">SJQ9</strain>
    </source>
</reference>
<dbReference type="EMBL" id="RSED01000001">
    <property type="protein sequence ID" value="RRS06278.1"/>
    <property type="molecule type" value="Genomic_DNA"/>
</dbReference>
<accession>A0A426VH93</accession>
<dbReference type="RefSeq" id="WP_125241421.1">
    <property type="nucleotide sequence ID" value="NZ_RSED01000001.1"/>
</dbReference>
<gene>
    <name evidence="1" type="ORF">EIP75_01450</name>
</gene>
<sequence>MAWVLGACVAPAWATSSEVHGPVELQINAQGRPCAYVRAGSPNEAKQGWSIQLWQGGPHEAEQGGTPAWQIDADPGSPAHATWPNEASKCIALPSAALMPSRPYLLEISSIRLYRSRFCWQPMPQGKPAHLVAVDSESGRCTAQPWVGQDGHALRMPAWWDRFQNWWRGLPRP</sequence>
<organism evidence="1 2">
    <name type="scientific">Aquabacterium soli</name>
    <dbReference type="NCBI Taxonomy" id="2493092"/>
    <lineage>
        <taxon>Bacteria</taxon>
        <taxon>Pseudomonadati</taxon>
        <taxon>Pseudomonadota</taxon>
        <taxon>Betaproteobacteria</taxon>
        <taxon>Burkholderiales</taxon>
        <taxon>Aquabacterium</taxon>
    </lineage>
</organism>
<dbReference type="Proteomes" id="UP000269265">
    <property type="component" value="Unassembled WGS sequence"/>
</dbReference>
<name>A0A426VH93_9BURK</name>
<protein>
    <submittedName>
        <fullName evidence="1">Uncharacterized protein</fullName>
    </submittedName>
</protein>
<evidence type="ECO:0000313" key="2">
    <source>
        <dbReference type="Proteomes" id="UP000269265"/>
    </source>
</evidence>
<dbReference type="AlphaFoldDB" id="A0A426VH93"/>
<keyword evidence="2" id="KW-1185">Reference proteome</keyword>
<evidence type="ECO:0000313" key="1">
    <source>
        <dbReference type="EMBL" id="RRS06278.1"/>
    </source>
</evidence>
<proteinExistence type="predicted"/>
<comment type="caution">
    <text evidence="1">The sequence shown here is derived from an EMBL/GenBank/DDBJ whole genome shotgun (WGS) entry which is preliminary data.</text>
</comment>